<evidence type="ECO:0000256" key="1">
    <source>
        <dbReference type="ARBA" id="ARBA00005165"/>
    </source>
</evidence>
<reference evidence="14" key="1">
    <citation type="submission" date="2018-11" db="EMBL/GenBank/DDBJ databases">
        <title>Chitinophaga lutea sp.nov., isolate from arsenic contaminated soil.</title>
        <authorList>
            <person name="Zong Y."/>
        </authorList>
    </citation>
    <scope>NUCLEOTIDE SEQUENCE [LARGE SCALE GENOMIC DNA]</scope>
    <source>
        <strain evidence="14">YLT18</strain>
    </source>
</reference>
<proteinExistence type="inferred from homology"/>
<keyword evidence="3 9" id="KW-0479">Metal-binding</keyword>
<feature type="binding site" evidence="9">
    <location>
        <position position="159"/>
    </location>
    <ligand>
        <name>2-[(2R,5Z)-2-carboxy-4-methylthiazol-5(2H)-ylidene]ethyl phosphate</name>
        <dbReference type="ChEBI" id="CHEBI:62899"/>
    </ligand>
</feature>
<dbReference type="HAMAP" id="MF_00097">
    <property type="entry name" value="TMP_synthase"/>
    <property type="match status" value="1"/>
</dbReference>
<feature type="binding site" evidence="9">
    <location>
        <position position="100"/>
    </location>
    <ligand>
        <name>4-amino-2-methyl-5-(diphosphooxymethyl)pyrimidine</name>
        <dbReference type="ChEBI" id="CHEBI:57841"/>
    </ligand>
</feature>
<dbReference type="GO" id="GO:0004789">
    <property type="term" value="F:thiamine-phosphate diphosphorylase activity"/>
    <property type="evidence" value="ECO:0007669"/>
    <property type="project" value="UniProtKB-UniRule"/>
</dbReference>
<dbReference type="GO" id="GO:0009228">
    <property type="term" value="P:thiamine biosynthetic process"/>
    <property type="evidence" value="ECO:0007669"/>
    <property type="project" value="UniProtKB-KW"/>
</dbReference>
<comment type="caution">
    <text evidence="13">The sequence shown here is derived from an EMBL/GenBank/DDBJ whole genome shotgun (WGS) entry which is preliminary data.</text>
</comment>
<gene>
    <name evidence="9 13" type="primary">thiE</name>
    <name evidence="13" type="ORF">EG028_24575</name>
</gene>
<feature type="binding site" evidence="9">
    <location>
        <position position="129"/>
    </location>
    <ligand>
        <name>4-amino-2-methyl-5-(diphosphooxymethyl)pyrimidine</name>
        <dbReference type="ChEBI" id="CHEBI:57841"/>
    </ligand>
</feature>
<comment type="catalytic activity">
    <reaction evidence="6 9 10">
        <text>4-methyl-5-(2-phosphooxyethyl)-thiazole + 4-amino-2-methyl-5-(diphosphooxymethyl)pyrimidine + H(+) = thiamine phosphate + diphosphate</text>
        <dbReference type="Rhea" id="RHEA:22328"/>
        <dbReference type="ChEBI" id="CHEBI:15378"/>
        <dbReference type="ChEBI" id="CHEBI:33019"/>
        <dbReference type="ChEBI" id="CHEBI:37575"/>
        <dbReference type="ChEBI" id="CHEBI:57841"/>
        <dbReference type="ChEBI" id="CHEBI:58296"/>
        <dbReference type="EC" id="2.5.1.3"/>
    </reaction>
</comment>
<evidence type="ECO:0000313" key="13">
    <source>
        <dbReference type="EMBL" id="RPD38449.1"/>
    </source>
</evidence>
<dbReference type="GO" id="GO:0000287">
    <property type="term" value="F:magnesium ion binding"/>
    <property type="evidence" value="ECO:0007669"/>
    <property type="project" value="UniProtKB-UniRule"/>
</dbReference>
<name>A0A3N4MFM4_9BACT</name>
<dbReference type="Proteomes" id="UP000279089">
    <property type="component" value="Unassembled WGS sequence"/>
</dbReference>
<comment type="function">
    <text evidence="9">Condenses 4-methyl-5-(beta-hydroxyethyl)thiazole monophosphate (THZ-P) and 2-methyl-4-amino-5-hydroxymethyl pyrimidine pyrophosphate (HMP-PP) to form thiamine monophosphate (TMP).</text>
</comment>
<evidence type="ECO:0000256" key="5">
    <source>
        <dbReference type="ARBA" id="ARBA00022977"/>
    </source>
</evidence>
<dbReference type="AlphaFoldDB" id="A0A3N4MFM4"/>
<dbReference type="Pfam" id="PF02581">
    <property type="entry name" value="TMP-TENI"/>
    <property type="match status" value="1"/>
</dbReference>
<evidence type="ECO:0000256" key="4">
    <source>
        <dbReference type="ARBA" id="ARBA00022842"/>
    </source>
</evidence>
<dbReference type="CDD" id="cd00564">
    <property type="entry name" value="TMP_TenI"/>
    <property type="match status" value="1"/>
</dbReference>
<dbReference type="SUPFAM" id="SSF51391">
    <property type="entry name" value="Thiamin phosphate synthase"/>
    <property type="match status" value="1"/>
</dbReference>
<dbReference type="OrthoDB" id="9812206at2"/>
<feature type="binding site" evidence="9">
    <location>
        <position position="61"/>
    </location>
    <ligand>
        <name>4-amino-2-methyl-5-(diphosphooxymethyl)pyrimidine</name>
        <dbReference type="ChEBI" id="CHEBI:57841"/>
    </ligand>
</feature>
<organism evidence="13 14">
    <name type="scientific">Chitinophaga barathri</name>
    <dbReference type="NCBI Taxonomy" id="1647451"/>
    <lineage>
        <taxon>Bacteria</taxon>
        <taxon>Pseudomonadati</taxon>
        <taxon>Bacteroidota</taxon>
        <taxon>Chitinophagia</taxon>
        <taxon>Chitinophagales</taxon>
        <taxon>Chitinophagaceae</taxon>
        <taxon>Chitinophaga</taxon>
    </lineage>
</organism>
<protein>
    <recommendedName>
        <fullName evidence="9">Thiamine-phosphate synthase</fullName>
        <shortName evidence="9">TP synthase</shortName>
        <shortName evidence="9">TPS</shortName>
        <ecNumber evidence="9">2.5.1.3</ecNumber>
    </recommendedName>
    <alternativeName>
        <fullName evidence="9">Thiamine-phosphate pyrophosphorylase</fullName>
        <shortName evidence="9">TMP pyrophosphorylase</shortName>
        <shortName evidence="9">TMP-PPase</shortName>
    </alternativeName>
</protein>
<evidence type="ECO:0000256" key="8">
    <source>
        <dbReference type="ARBA" id="ARBA00047883"/>
    </source>
</evidence>
<evidence type="ECO:0000256" key="3">
    <source>
        <dbReference type="ARBA" id="ARBA00022723"/>
    </source>
</evidence>
<dbReference type="RefSeq" id="WP_120518946.1">
    <property type="nucleotide sequence ID" value="NZ_QXZY01000015.1"/>
</dbReference>
<dbReference type="EC" id="2.5.1.3" evidence="9"/>
<evidence type="ECO:0000256" key="9">
    <source>
        <dbReference type="HAMAP-Rule" id="MF_00097"/>
    </source>
</evidence>
<feature type="binding site" evidence="9">
    <location>
        <position position="62"/>
    </location>
    <ligand>
        <name>Mg(2+)</name>
        <dbReference type="ChEBI" id="CHEBI:18420"/>
    </ligand>
</feature>
<dbReference type="InterPro" id="IPR036206">
    <property type="entry name" value="ThiamineP_synth_sf"/>
</dbReference>
<evidence type="ECO:0000256" key="7">
    <source>
        <dbReference type="ARBA" id="ARBA00047851"/>
    </source>
</evidence>
<evidence type="ECO:0000256" key="11">
    <source>
        <dbReference type="RuleBase" id="RU004253"/>
    </source>
</evidence>
<evidence type="ECO:0000256" key="2">
    <source>
        <dbReference type="ARBA" id="ARBA00022679"/>
    </source>
</evidence>
<accession>A0A3N4MFM4</accession>
<keyword evidence="2 9" id="KW-0808">Transferase</keyword>
<dbReference type="InterPro" id="IPR034291">
    <property type="entry name" value="TMP_synthase"/>
</dbReference>
<feature type="domain" description="Thiamine phosphate synthase/TenI" evidence="12">
    <location>
        <begin position="11"/>
        <end position="179"/>
    </location>
</feature>
<comment type="catalytic activity">
    <reaction evidence="8 9 10">
        <text>2-[(2R,5Z)-2-carboxy-4-methylthiazol-5(2H)-ylidene]ethyl phosphate + 4-amino-2-methyl-5-(diphosphooxymethyl)pyrimidine + 2 H(+) = thiamine phosphate + CO2 + diphosphate</text>
        <dbReference type="Rhea" id="RHEA:47844"/>
        <dbReference type="ChEBI" id="CHEBI:15378"/>
        <dbReference type="ChEBI" id="CHEBI:16526"/>
        <dbReference type="ChEBI" id="CHEBI:33019"/>
        <dbReference type="ChEBI" id="CHEBI:37575"/>
        <dbReference type="ChEBI" id="CHEBI:57841"/>
        <dbReference type="ChEBI" id="CHEBI:62899"/>
        <dbReference type="EC" id="2.5.1.3"/>
    </reaction>
</comment>
<evidence type="ECO:0000313" key="14">
    <source>
        <dbReference type="Proteomes" id="UP000279089"/>
    </source>
</evidence>
<keyword evidence="5 9" id="KW-0784">Thiamine biosynthesis</keyword>
<feature type="binding site" evidence="9">
    <location>
        <begin position="32"/>
        <end position="36"/>
    </location>
    <ligand>
        <name>4-amino-2-methyl-5-(diphosphooxymethyl)pyrimidine</name>
        <dbReference type="ChEBI" id="CHEBI:57841"/>
    </ligand>
</feature>
<dbReference type="PANTHER" id="PTHR20857:SF15">
    <property type="entry name" value="THIAMINE-PHOSPHATE SYNTHASE"/>
    <property type="match status" value="1"/>
</dbReference>
<feature type="binding site" evidence="9">
    <location>
        <begin position="126"/>
        <end position="128"/>
    </location>
    <ligand>
        <name>2-[(2R,5Z)-2-carboxy-4-methylthiazol-5(2H)-ylidene]ethyl phosphate</name>
        <dbReference type="ChEBI" id="CHEBI:62899"/>
    </ligand>
</feature>
<comment type="caution">
    <text evidence="9">Lacks conserved residue(s) required for the propagation of feature annotation.</text>
</comment>
<dbReference type="NCBIfam" id="TIGR00693">
    <property type="entry name" value="thiE"/>
    <property type="match status" value="1"/>
</dbReference>
<dbReference type="UniPathway" id="UPA00060">
    <property type="reaction ID" value="UER00141"/>
</dbReference>
<comment type="pathway">
    <text evidence="1 9 11">Cofactor biosynthesis; thiamine diphosphate biosynthesis; thiamine phosphate from 4-amino-2-methyl-5-diphosphomethylpyrimidine and 4-methyl-5-(2-phosphoethyl)-thiazole: step 1/1.</text>
</comment>
<evidence type="ECO:0000256" key="10">
    <source>
        <dbReference type="RuleBase" id="RU003826"/>
    </source>
</evidence>
<comment type="similarity">
    <text evidence="9 10">Belongs to the thiamine-phosphate synthase family.</text>
</comment>
<keyword evidence="14" id="KW-1185">Reference proteome</keyword>
<dbReference type="InterPro" id="IPR013785">
    <property type="entry name" value="Aldolase_TIM"/>
</dbReference>
<comment type="catalytic activity">
    <reaction evidence="7 9 10">
        <text>2-(2-carboxy-4-methylthiazol-5-yl)ethyl phosphate + 4-amino-2-methyl-5-(diphosphooxymethyl)pyrimidine + 2 H(+) = thiamine phosphate + CO2 + diphosphate</text>
        <dbReference type="Rhea" id="RHEA:47848"/>
        <dbReference type="ChEBI" id="CHEBI:15378"/>
        <dbReference type="ChEBI" id="CHEBI:16526"/>
        <dbReference type="ChEBI" id="CHEBI:33019"/>
        <dbReference type="ChEBI" id="CHEBI:37575"/>
        <dbReference type="ChEBI" id="CHEBI:57841"/>
        <dbReference type="ChEBI" id="CHEBI:62890"/>
        <dbReference type="EC" id="2.5.1.3"/>
    </reaction>
</comment>
<dbReference type="EMBL" id="RMBX01000015">
    <property type="protein sequence ID" value="RPD38449.1"/>
    <property type="molecule type" value="Genomic_DNA"/>
</dbReference>
<dbReference type="GO" id="GO:0009229">
    <property type="term" value="P:thiamine diphosphate biosynthetic process"/>
    <property type="evidence" value="ECO:0007669"/>
    <property type="project" value="UniProtKB-UniRule"/>
</dbReference>
<keyword evidence="4 9" id="KW-0460">Magnesium</keyword>
<evidence type="ECO:0000256" key="6">
    <source>
        <dbReference type="ARBA" id="ARBA00047334"/>
    </source>
</evidence>
<dbReference type="PANTHER" id="PTHR20857">
    <property type="entry name" value="THIAMINE-PHOSPHATE PYROPHOSPHORYLASE"/>
    <property type="match status" value="1"/>
</dbReference>
<comment type="cofactor">
    <cofactor evidence="9">
        <name>Mg(2+)</name>
        <dbReference type="ChEBI" id="CHEBI:18420"/>
    </cofactor>
    <text evidence="9">Binds 1 Mg(2+) ion per subunit.</text>
</comment>
<sequence>MERLLYISQQTPGASHTENIRAACEAGCRWVQLRVKSGDASAIAFEAKQICDQYGAKLSINDHPTIARAAGAYGLHVGLQDMPVLEARRIVGTECWLGGTANTVADALMHAESGADYVGVGPFRFTATKEKLSPILGIEGYRQLMKGIGDRLPVLAIGGILLEDIPALMDTGVYGIAVSGLITHAPDKKAVVEQILELLKHYSLKN</sequence>
<feature type="binding site" evidence="9">
    <location>
        <position position="81"/>
    </location>
    <ligand>
        <name>Mg(2+)</name>
        <dbReference type="ChEBI" id="CHEBI:18420"/>
    </ligand>
</feature>
<evidence type="ECO:0000259" key="12">
    <source>
        <dbReference type="Pfam" id="PF02581"/>
    </source>
</evidence>
<dbReference type="Gene3D" id="3.20.20.70">
    <property type="entry name" value="Aldolase class I"/>
    <property type="match status" value="1"/>
</dbReference>
<dbReference type="GO" id="GO:0005737">
    <property type="term" value="C:cytoplasm"/>
    <property type="evidence" value="ECO:0007669"/>
    <property type="project" value="TreeGrafter"/>
</dbReference>
<dbReference type="InterPro" id="IPR022998">
    <property type="entry name" value="ThiamineP_synth_TenI"/>
</dbReference>